<sequence length="71" mass="8190">MRLTEFQQLVFDEFGDAKGEWIVSSHVFAGQGKTAKELIENGVDPRFVWEQLCEDFEVPSERRFGVDRPGK</sequence>
<dbReference type="RefSeq" id="WP_196824300.1">
    <property type="nucleotide sequence ID" value="NZ_CP046980.1"/>
</dbReference>
<dbReference type="InterPro" id="IPR021408">
    <property type="entry name" value="DUF3046"/>
</dbReference>
<dbReference type="Pfam" id="PF11248">
    <property type="entry name" value="DUF3046"/>
    <property type="match status" value="1"/>
</dbReference>
<protein>
    <recommendedName>
        <fullName evidence="3">DUF3046 domain-containing protein</fullName>
    </recommendedName>
</protein>
<keyword evidence="2" id="KW-1185">Reference proteome</keyword>
<evidence type="ECO:0008006" key="3">
    <source>
        <dbReference type="Google" id="ProtNLM"/>
    </source>
</evidence>
<name>A0A931E208_9CORY</name>
<evidence type="ECO:0000313" key="2">
    <source>
        <dbReference type="Proteomes" id="UP000658613"/>
    </source>
</evidence>
<dbReference type="EMBL" id="JADOUE010000001">
    <property type="protein sequence ID" value="MBG6121811.1"/>
    <property type="molecule type" value="Genomic_DNA"/>
</dbReference>
<dbReference type="AlphaFoldDB" id="A0A931E208"/>
<accession>A0A931E208</accession>
<reference evidence="1" key="1">
    <citation type="submission" date="2020-11" db="EMBL/GenBank/DDBJ databases">
        <title>Sequencing the genomes of 1000 actinobacteria strains.</title>
        <authorList>
            <person name="Klenk H.-P."/>
        </authorList>
    </citation>
    <scope>NUCLEOTIDE SEQUENCE</scope>
    <source>
        <strain evidence="1">DSM 45632</strain>
    </source>
</reference>
<comment type="caution">
    <text evidence="1">The sequence shown here is derived from an EMBL/GenBank/DDBJ whole genome shotgun (WGS) entry which is preliminary data.</text>
</comment>
<gene>
    <name evidence="1" type="ORF">IW254_000780</name>
</gene>
<organism evidence="1 2">
    <name type="scientific">Corynebacterium aquatimens</name>
    <dbReference type="NCBI Taxonomy" id="1190508"/>
    <lineage>
        <taxon>Bacteria</taxon>
        <taxon>Bacillati</taxon>
        <taxon>Actinomycetota</taxon>
        <taxon>Actinomycetes</taxon>
        <taxon>Mycobacteriales</taxon>
        <taxon>Corynebacteriaceae</taxon>
        <taxon>Corynebacterium</taxon>
    </lineage>
</organism>
<evidence type="ECO:0000313" key="1">
    <source>
        <dbReference type="EMBL" id="MBG6121811.1"/>
    </source>
</evidence>
<dbReference type="Proteomes" id="UP000658613">
    <property type="component" value="Unassembled WGS sequence"/>
</dbReference>
<proteinExistence type="predicted"/>